<feature type="non-terminal residue" evidence="2">
    <location>
        <position position="1"/>
    </location>
</feature>
<feature type="region of interest" description="Disordered" evidence="1">
    <location>
        <begin position="1021"/>
        <end position="1092"/>
    </location>
</feature>
<name>A0A0C9W3G9_9AGAM</name>
<feature type="compositionally biased region" description="Low complexity" evidence="1">
    <location>
        <begin position="16"/>
        <end position="26"/>
    </location>
</feature>
<sequence length="1119" mass="128543">DDNLPLAQHQPRRLNRQLPLRFRNQLPEPPLPLPPVESRERDQPSPSSTPTCAPPLIASFQLFTTQRNKFGLYQLYRAESLPTHDPDDPSDVECSSEAPIHSSSEHAQSNADNPFHPYPNANSLRLGDWYWCQGSRKSQKSFKQLLDIIASPDFHPDDVRGTNWKGINRMLGSNSFDGDADATNMDWPTEEGWRHDPIAITVPFHSHCQQVGPKEYTLPDFHHHSLTSVIRETLSDPTQDRIFHYEPYELRWQSPHKERDVHVYRELFTSEAFIGAHQRLQESPPELGCDLPRVVAGMMFWSDTTQLSSFGGAKLWPLYLYFGNHSKYQQCRPSSNLCTHVAYFQTLPDDFKDFAMKFSGKAPSDAFFAHCHRELFQEQWRVLLEDEFIEAYQHGIVITCCDRIKRRFYPRIFTYSADYPEKILIVCIRNLGTCLCPQCLIPKDRVQDLSTDRDHQTHTRTDNAQLHEKILNACRLIYDKNYSVDTTQVEALLKPESFVPTLSAFSDRLHNTGFDLFVMLVVDLLHEFELGVWKAILIHLLRILDCSKKNMVHELDRRFRQVPSFGRNTIRRFSRNTSEMKKMAARDFEDVLQCAIPVFEDLVPDPHNTRILQLLYLLAEWHGFAKLHMHTDDTLKILDSLTIHLGSALRTFKAETCPEFATKELKREMESRKRREARDGALKGCPANSNAGQATAARRPKTLNLKTYKLHALGDYALQIRRFGTTDSFSTQTLARIEHRQAHIRRIMAKQTASNTLRESVASTPEQHHHIGQLQNYPDDLMRLVRRTSDNPAVKDFILKLKAHLLPRIKALHHSLDPTGTPSLPADYPAQMYDVSTLSQVLFKNDRIYHHNLIRINYTTYDVRRAQDVVNPRTDHCDTMLLSNSESHPFCYARVLNIYHANVIYTGPGSLDYRPRCLEFLWVRWFELVTPTGEFALDRLHFVPMKDEDTFGFVDPSDVLRSCHLIPAFAAGKQHCDGVGISRTAQDSGDWKSYYVNRFVDRDMLLRYHWGMGIGHAYSHVPDAPDRPGEQQESRVYSDTSPAPSDTTPAASPGDGDDGSDHDQAELTLADREMVGWDESESNDGSISDESLMDSDRELALYEMYDDLGSDAEWLEYGE</sequence>
<feature type="compositionally biased region" description="Low complexity" evidence="1">
    <location>
        <begin position="1038"/>
        <end position="1054"/>
    </location>
</feature>
<gene>
    <name evidence="2" type="ORF">HYDPIDRAFT_98197</name>
</gene>
<dbReference type="InterPro" id="IPR041078">
    <property type="entry name" value="Plavaka"/>
</dbReference>
<proteinExistence type="predicted"/>
<dbReference type="OrthoDB" id="2687259at2759"/>
<protein>
    <submittedName>
        <fullName evidence="2">Unplaced genomic scaffold scaffold_36, whole genome shotgun sequence</fullName>
    </submittedName>
</protein>
<evidence type="ECO:0000313" key="2">
    <source>
        <dbReference type="EMBL" id="KIJ60703.1"/>
    </source>
</evidence>
<accession>A0A0C9W3G9</accession>
<feature type="region of interest" description="Disordered" evidence="1">
    <location>
        <begin position="81"/>
        <end position="118"/>
    </location>
</feature>
<dbReference type="Proteomes" id="UP000053820">
    <property type="component" value="Unassembled WGS sequence"/>
</dbReference>
<organism evidence="2 3">
    <name type="scientific">Hydnomerulius pinastri MD-312</name>
    <dbReference type="NCBI Taxonomy" id="994086"/>
    <lineage>
        <taxon>Eukaryota</taxon>
        <taxon>Fungi</taxon>
        <taxon>Dikarya</taxon>
        <taxon>Basidiomycota</taxon>
        <taxon>Agaricomycotina</taxon>
        <taxon>Agaricomycetes</taxon>
        <taxon>Agaricomycetidae</taxon>
        <taxon>Boletales</taxon>
        <taxon>Boletales incertae sedis</taxon>
        <taxon>Leucogyrophana</taxon>
    </lineage>
</organism>
<feature type="compositionally biased region" description="Basic and acidic residues" evidence="1">
    <location>
        <begin position="1023"/>
        <end position="1033"/>
    </location>
</feature>
<feature type="region of interest" description="Disordered" evidence="1">
    <location>
        <begin position="1"/>
        <end position="54"/>
    </location>
</feature>
<dbReference type="AlphaFoldDB" id="A0A0C9W3G9"/>
<keyword evidence="3" id="KW-1185">Reference proteome</keyword>
<feature type="compositionally biased region" description="Polar residues" evidence="1">
    <location>
        <begin position="101"/>
        <end position="112"/>
    </location>
</feature>
<dbReference type="EMBL" id="KN839870">
    <property type="protein sequence ID" value="KIJ60703.1"/>
    <property type="molecule type" value="Genomic_DNA"/>
</dbReference>
<dbReference type="Pfam" id="PF18759">
    <property type="entry name" value="Plavaka"/>
    <property type="match status" value="1"/>
</dbReference>
<feature type="compositionally biased region" description="Basic and acidic residues" evidence="1">
    <location>
        <begin position="1059"/>
        <end position="1075"/>
    </location>
</feature>
<evidence type="ECO:0000313" key="3">
    <source>
        <dbReference type="Proteomes" id="UP000053820"/>
    </source>
</evidence>
<evidence type="ECO:0000256" key="1">
    <source>
        <dbReference type="SAM" id="MobiDB-lite"/>
    </source>
</evidence>
<feature type="region of interest" description="Disordered" evidence="1">
    <location>
        <begin position="674"/>
        <end position="697"/>
    </location>
</feature>
<reference evidence="2 3" key="1">
    <citation type="submission" date="2014-04" db="EMBL/GenBank/DDBJ databases">
        <title>Evolutionary Origins and Diversification of the Mycorrhizal Mutualists.</title>
        <authorList>
            <consortium name="DOE Joint Genome Institute"/>
            <consortium name="Mycorrhizal Genomics Consortium"/>
            <person name="Kohler A."/>
            <person name="Kuo A."/>
            <person name="Nagy L.G."/>
            <person name="Floudas D."/>
            <person name="Copeland A."/>
            <person name="Barry K.W."/>
            <person name="Cichocki N."/>
            <person name="Veneault-Fourrey C."/>
            <person name="LaButti K."/>
            <person name="Lindquist E.A."/>
            <person name="Lipzen A."/>
            <person name="Lundell T."/>
            <person name="Morin E."/>
            <person name="Murat C."/>
            <person name="Riley R."/>
            <person name="Ohm R."/>
            <person name="Sun H."/>
            <person name="Tunlid A."/>
            <person name="Henrissat B."/>
            <person name="Grigoriev I.V."/>
            <person name="Hibbett D.S."/>
            <person name="Martin F."/>
        </authorList>
    </citation>
    <scope>NUCLEOTIDE SEQUENCE [LARGE SCALE GENOMIC DNA]</scope>
    <source>
        <strain evidence="2 3">MD-312</strain>
    </source>
</reference>
<dbReference type="HOGENOM" id="CLU_002498_0_0_1"/>